<sequence length="60" mass="6660">MTTRQQVVVVYPIAIWLVRQAILTSTHVQLTKELLQEFGRSAIGKDNVTPGACQVGIENH</sequence>
<proteinExistence type="predicted"/>
<evidence type="ECO:0000313" key="1">
    <source>
        <dbReference type="EMBL" id="KFH48683.1"/>
    </source>
</evidence>
<organism evidence="1 2">
    <name type="scientific">Hapsidospora chrysogenum (strain ATCC 11550 / CBS 779.69 / DSM 880 / IAM 14645 / JCM 23072 / IMI 49137)</name>
    <name type="common">Acremonium chrysogenum</name>
    <dbReference type="NCBI Taxonomy" id="857340"/>
    <lineage>
        <taxon>Eukaryota</taxon>
        <taxon>Fungi</taxon>
        <taxon>Dikarya</taxon>
        <taxon>Ascomycota</taxon>
        <taxon>Pezizomycotina</taxon>
        <taxon>Sordariomycetes</taxon>
        <taxon>Hypocreomycetidae</taxon>
        <taxon>Hypocreales</taxon>
        <taxon>Bionectriaceae</taxon>
        <taxon>Hapsidospora</taxon>
    </lineage>
</organism>
<dbReference type="AlphaFoldDB" id="A0A086TH51"/>
<dbReference type="HOGENOM" id="CLU_2941166_0_0_1"/>
<dbReference type="Proteomes" id="UP000029964">
    <property type="component" value="Unassembled WGS sequence"/>
</dbReference>
<gene>
    <name evidence="1" type="ORF">ACRE_003630</name>
</gene>
<comment type="caution">
    <text evidence="1">The sequence shown here is derived from an EMBL/GenBank/DDBJ whole genome shotgun (WGS) entry which is preliminary data.</text>
</comment>
<name>A0A086TH51_HAPC1</name>
<protein>
    <submittedName>
        <fullName evidence="1">Uncharacterized protein</fullName>
    </submittedName>
</protein>
<reference evidence="2" key="1">
    <citation type="journal article" date="2014" name="Genome Announc.">
        <title>Genome sequence and annotation of Acremonium chrysogenum, producer of the beta-lactam antibiotic cephalosporin C.</title>
        <authorList>
            <person name="Terfehr D."/>
            <person name="Dahlmann T.A."/>
            <person name="Specht T."/>
            <person name="Zadra I."/>
            <person name="Kuernsteiner H."/>
            <person name="Kueck U."/>
        </authorList>
    </citation>
    <scope>NUCLEOTIDE SEQUENCE [LARGE SCALE GENOMIC DNA]</scope>
    <source>
        <strain evidence="2">ATCC 11550 / CBS 779.69 / DSM 880 / IAM 14645 / JCM 23072 / IMI 49137</strain>
    </source>
</reference>
<accession>A0A086TH51</accession>
<evidence type="ECO:0000313" key="2">
    <source>
        <dbReference type="Proteomes" id="UP000029964"/>
    </source>
</evidence>
<dbReference type="EMBL" id="JPKY01000002">
    <property type="protein sequence ID" value="KFH48683.1"/>
    <property type="molecule type" value="Genomic_DNA"/>
</dbReference>
<keyword evidence="2" id="KW-1185">Reference proteome</keyword>